<reference evidence="2" key="1">
    <citation type="submission" date="2020-06" db="EMBL/GenBank/DDBJ databases">
        <title>WGS assembly of Ceratodon purpureus strain R40.</title>
        <authorList>
            <person name="Carey S.B."/>
            <person name="Jenkins J."/>
            <person name="Shu S."/>
            <person name="Lovell J.T."/>
            <person name="Sreedasyam A."/>
            <person name="Maumus F."/>
            <person name="Tiley G.P."/>
            <person name="Fernandez-Pozo N."/>
            <person name="Barry K."/>
            <person name="Chen C."/>
            <person name="Wang M."/>
            <person name="Lipzen A."/>
            <person name="Daum C."/>
            <person name="Saski C.A."/>
            <person name="Payton A.C."/>
            <person name="Mcbreen J.C."/>
            <person name="Conrad R.E."/>
            <person name="Kollar L.M."/>
            <person name="Olsson S."/>
            <person name="Huttunen S."/>
            <person name="Landis J.B."/>
            <person name="Wickett N.J."/>
            <person name="Johnson M.G."/>
            <person name="Rensing S.A."/>
            <person name="Grimwood J."/>
            <person name="Schmutz J."/>
            <person name="Mcdaniel S.F."/>
        </authorList>
    </citation>
    <scope>NUCLEOTIDE SEQUENCE</scope>
    <source>
        <strain evidence="2">R40</strain>
    </source>
</reference>
<sequence length="82" mass="9596">MNGDWVALPNPRVPSLAERLVTVEFLLHLLQAYYSVDFAKEVKRNLANEEDDEIKVDKNIQKHTHKHRSPYLTNLKSKPHFT</sequence>
<feature type="region of interest" description="Disordered" evidence="1">
    <location>
        <begin position="57"/>
        <end position="82"/>
    </location>
</feature>
<comment type="caution">
    <text evidence="2">The sequence shown here is derived from an EMBL/GenBank/DDBJ whole genome shotgun (WGS) entry which is preliminary data.</text>
</comment>
<organism evidence="2 3">
    <name type="scientific">Ceratodon purpureus</name>
    <name type="common">Fire moss</name>
    <name type="synonym">Dicranum purpureum</name>
    <dbReference type="NCBI Taxonomy" id="3225"/>
    <lineage>
        <taxon>Eukaryota</taxon>
        <taxon>Viridiplantae</taxon>
        <taxon>Streptophyta</taxon>
        <taxon>Embryophyta</taxon>
        <taxon>Bryophyta</taxon>
        <taxon>Bryophytina</taxon>
        <taxon>Bryopsida</taxon>
        <taxon>Dicranidae</taxon>
        <taxon>Pseudoditrichales</taxon>
        <taxon>Ditrichaceae</taxon>
        <taxon>Ceratodon</taxon>
    </lineage>
</organism>
<gene>
    <name evidence="2" type="ORF">KC19_VG284400</name>
</gene>
<dbReference type="Proteomes" id="UP000822688">
    <property type="component" value="Chromosome V"/>
</dbReference>
<evidence type="ECO:0000313" key="2">
    <source>
        <dbReference type="EMBL" id="KAG0574709.1"/>
    </source>
</evidence>
<protein>
    <submittedName>
        <fullName evidence="2">Uncharacterized protein</fullName>
    </submittedName>
</protein>
<evidence type="ECO:0000313" key="3">
    <source>
        <dbReference type="Proteomes" id="UP000822688"/>
    </source>
</evidence>
<keyword evidence="3" id="KW-1185">Reference proteome</keyword>
<accession>A0A8T0HVF3</accession>
<evidence type="ECO:0000256" key="1">
    <source>
        <dbReference type="SAM" id="MobiDB-lite"/>
    </source>
</evidence>
<dbReference type="AlphaFoldDB" id="A0A8T0HVF3"/>
<proteinExistence type="predicted"/>
<name>A0A8T0HVF3_CERPU</name>
<dbReference type="EMBL" id="CM026426">
    <property type="protein sequence ID" value="KAG0574709.1"/>
    <property type="molecule type" value="Genomic_DNA"/>
</dbReference>